<dbReference type="Proteomes" id="UP000240760">
    <property type="component" value="Unassembled WGS sequence"/>
</dbReference>
<keyword evidence="1" id="KW-0812">Transmembrane</keyword>
<proteinExistence type="predicted"/>
<feature type="transmembrane region" description="Helical" evidence="1">
    <location>
        <begin position="21"/>
        <end position="45"/>
    </location>
</feature>
<evidence type="ECO:0000256" key="1">
    <source>
        <dbReference type="SAM" id="Phobius"/>
    </source>
</evidence>
<evidence type="ECO:0000313" key="3">
    <source>
        <dbReference type="Proteomes" id="UP000240760"/>
    </source>
</evidence>
<organism evidence="2 3">
    <name type="scientific">Trichoderma longibrachiatum ATCC 18648</name>
    <dbReference type="NCBI Taxonomy" id="983965"/>
    <lineage>
        <taxon>Eukaryota</taxon>
        <taxon>Fungi</taxon>
        <taxon>Dikarya</taxon>
        <taxon>Ascomycota</taxon>
        <taxon>Pezizomycotina</taxon>
        <taxon>Sordariomycetes</taxon>
        <taxon>Hypocreomycetidae</taxon>
        <taxon>Hypocreales</taxon>
        <taxon>Hypocreaceae</taxon>
        <taxon>Trichoderma</taxon>
    </lineage>
</organism>
<keyword evidence="1" id="KW-0472">Membrane</keyword>
<keyword evidence="1" id="KW-1133">Transmembrane helix</keyword>
<sequence length="51" mass="5924">MLPSSRRRVTHSFPGISCATLTDFFYLFCCFLILFSVFSCLTSLFECWLDT</sequence>
<accession>A0A2T4BVW9</accession>
<dbReference type="AlphaFoldDB" id="A0A2T4BVW9"/>
<gene>
    <name evidence="2" type="ORF">M440DRAFT_1063572</name>
</gene>
<dbReference type="EMBL" id="KZ679138">
    <property type="protein sequence ID" value="PTB73468.1"/>
    <property type="molecule type" value="Genomic_DNA"/>
</dbReference>
<protein>
    <submittedName>
        <fullName evidence="2">Uncharacterized protein</fullName>
    </submittedName>
</protein>
<evidence type="ECO:0000313" key="2">
    <source>
        <dbReference type="EMBL" id="PTB73468.1"/>
    </source>
</evidence>
<name>A0A2T4BVW9_TRILO</name>
<reference evidence="2 3" key="1">
    <citation type="submission" date="2016-07" db="EMBL/GenBank/DDBJ databases">
        <title>Multiple horizontal gene transfer events from other fungi enriched the ability of initially mycotrophic Trichoderma (Ascomycota) to feed on dead plant biomass.</title>
        <authorList>
            <consortium name="DOE Joint Genome Institute"/>
            <person name="Aerts A."/>
            <person name="Atanasova L."/>
            <person name="Chenthamara K."/>
            <person name="Zhang J."/>
            <person name="Grujic M."/>
            <person name="Henrissat B."/>
            <person name="Kuo A."/>
            <person name="Salamov A."/>
            <person name="Lipzen A."/>
            <person name="Labutti K."/>
            <person name="Barry K."/>
            <person name="Miao Y."/>
            <person name="Rahimi M.J."/>
            <person name="Shen Q."/>
            <person name="Grigoriev I.V."/>
            <person name="Kubicek C.P."/>
            <person name="Druzhinina I.S."/>
        </authorList>
    </citation>
    <scope>NUCLEOTIDE SEQUENCE [LARGE SCALE GENOMIC DNA]</scope>
    <source>
        <strain evidence="2 3">ATCC 18648</strain>
    </source>
</reference>
<keyword evidence="3" id="KW-1185">Reference proteome</keyword>